<dbReference type="SUPFAM" id="SSF81296">
    <property type="entry name" value="E set domains"/>
    <property type="match status" value="1"/>
</dbReference>
<dbReference type="CDD" id="cd00603">
    <property type="entry name" value="IPT_PCSR"/>
    <property type="match status" value="1"/>
</dbReference>
<evidence type="ECO:0000259" key="4">
    <source>
        <dbReference type="Pfam" id="PF01833"/>
    </source>
</evidence>
<dbReference type="AlphaFoldDB" id="A0A5D4H4R2"/>
<accession>A0A5D4H4R2</accession>
<dbReference type="Proteomes" id="UP000322362">
    <property type="component" value="Unassembled WGS sequence"/>
</dbReference>
<evidence type="ECO:0000256" key="2">
    <source>
        <dbReference type="PROSITE-ProRule" id="PRU00504"/>
    </source>
</evidence>
<reference evidence="5 6" key="1">
    <citation type="submission" date="2019-08" db="EMBL/GenBank/DDBJ databases">
        <title>Phlebobacter frassis gen. nov. sp. nov., a new member of family Sphingobacteriaceae isolated from sand fly rearing media.</title>
        <authorList>
            <person name="Kakumanu M.L."/>
            <person name="Marayati B.F."/>
            <person name="Wada-Katsumata A."/>
            <person name="Wasserberg G."/>
            <person name="Schal C."/>
            <person name="Apperson C.S."/>
            <person name="Ponnusamy L."/>
        </authorList>
    </citation>
    <scope>NUCLEOTIDE SEQUENCE [LARGE SCALE GENOMIC DNA]</scope>
    <source>
        <strain evidence="5 6">SSI9</strain>
    </source>
</reference>
<comment type="caution">
    <text evidence="5">The sequence shown here is derived from an EMBL/GenBank/DDBJ whole genome shotgun (WGS) entry which is preliminary data.</text>
</comment>
<feature type="repeat" description="NHL" evidence="2">
    <location>
        <begin position="424"/>
        <end position="449"/>
    </location>
</feature>
<feature type="signal peptide" evidence="3">
    <location>
        <begin position="1"/>
        <end position="27"/>
    </location>
</feature>
<protein>
    <recommendedName>
        <fullName evidence="4">IPT/TIG domain-containing protein</fullName>
    </recommendedName>
</protein>
<evidence type="ECO:0000313" key="5">
    <source>
        <dbReference type="EMBL" id="TYR36041.1"/>
    </source>
</evidence>
<evidence type="ECO:0000256" key="1">
    <source>
        <dbReference type="ARBA" id="ARBA00022737"/>
    </source>
</evidence>
<dbReference type="InterPro" id="IPR013783">
    <property type="entry name" value="Ig-like_fold"/>
</dbReference>
<feature type="domain" description="IPT/TIG" evidence="4">
    <location>
        <begin position="44"/>
        <end position="123"/>
    </location>
</feature>
<keyword evidence="6" id="KW-1185">Reference proteome</keyword>
<keyword evidence="3" id="KW-0732">Signal</keyword>
<dbReference type="PANTHER" id="PTHR13833:SF71">
    <property type="entry name" value="NHL DOMAIN-CONTAINING PROTEIN"/>
    <property type="match status" value="1"/>
</dbReference>
<dbReference type="Gene3D" id="2.120.10.30">
    <property type="entry name" value="TolB, C-terminal domain"/>
    <property type="match status" value="2"/>
</dbReference>
<keyword evidence="1" id="KW-0677">Repeat</keyword>
<dbReference type="EMBL" id="VTAV01000006">
    <property type="protein sequence ID" value="TYR36041.1"/>
    <property type="molecule type" value="Genomic_DNA"/>
</dbReference>
<dbReference type="InterPro" id="IPR001258">
    <property type="entry name" value="NHL_repeat"/>
</dbReference>
<dbReference type="PROSITE" id="PS51125">
    <property type="entry name" value="NHL"/>
    <property type="match status" value="1"/>
</dbReference>
<dbReference type="InterPro" id="IPR014756">
    <property type="entry name" value="Ig_E-set"/>
</dbReference>
<evidence type="ECO:0000313" key="6">
    <source>
        <dbReference type="Proteomes" id="UP000322362"/>
    </source>
</evidence>
<dbReference type="PANTHER" id="PTHR13833">
    <property type="match status" value="1"/>
</dbReference>
<gene>
    <name evidence="5" type="ORF">FXV77_10765</name>
</gene>
<evidence type="ECO:0000256" key="3">
    <source>
        <dbReference type="SAM" id="SignalP"/>
    </source>
</evidence>
<dbReference type="Pfam" id="PF01436">
    <property type="entry name" value="NHL"/>
    <property type="match status" value="1"/>
</dbReference>
<dbReference type="Gene3D" id="2.60.40.10">
    <property type="entry name" value="Immunoglobulins"/>
    <property type="match status" value="1"/>
</dbReference>
<dbReference type="InterPro" id="IPR011042">
    <property type="entry name" value="6-blade_b-propeller_TolB-like"/>
</dbReference>
<proteinExistence type="predicted"/>
<feature type="chain" id="PRO_5023152394" description="IPT/TIG domain-containing protein" evidence="3">
    <location>
        <begin position="28"/>
        <end position="455"/>
    </location>
</feature>
<organism evidence="5 6">
    <name type="scientific">Sphingobacterium phlebotomi</name>
    <dbReference type="NCBI Taxonomy" id="2605433"/>
    <lineage>
        <taxon>Bacteria</taxon>
        <taxon>Pseudomonadati</taxon>
        <taxon>Bacteroidota</taxon>
        <taxon>Sphingobacteriia</taxon>
        <taxon>Sphingobacteriales</taxon>
        <taxon>Sphingobacteriaceae</taxon>
        <taxon>Sphingobacterium</taxon>
    </lineage>
</organism>
<dbReference type="InterPro" id="IPR002909">
    <property type="entry name" value="IPT_dom"/>
</dbReference>
<name>A0A5D4H4R2_9SPHI</name>
<dbReference type="SUPFAM" id="SSF101898">
    <property type="entry name" value="NHL repeat"/>
    <property type="match status" value="1"/>
</dbReference>
<dbReference type="PROSITE" id="PS51257">
    <property type="entry name" value="PROKAR_LIPOPROTEIN"/>
    <property type="match status" value="1"/>
</dbReference>
<dbReference type="Pfam" id="PF01833">
    <property type="entry name" value="TIG"/>
    <property type="match status" value="1"/>
</dbReference>
<sequence>MKGYSLRRVRILAFLVSLILFSSSCKDDDKASVGKEYDPSRPITLTSFYPLEGGARDKILLDGENFGTDASKIKVYFNNARASVVSSSGERIYAIVPRLPGDDPRISVVIGEDSVIYDNSFTYHVQAQVSTVTGNGEPAFQAGTLSAAQVSAKYLELDAEGNIFMSWRDGGSFGVARINEQQNIVTPLYYVENTADRVLYANGLTVDRETGILTASHESVVDVFFSFDPREAWYPRQRNTQFSTPHGIPNGDQYMNFVSFSPYDNMLYTRSRDGSVVRINPDTYEASVVHNGSRDAGSKWPYGSQYGQAINPARPWELWMTLHSNAVPNEYRQGLMMLDLRPEHINEGFKRMNAVGGSAFRDGSLSEALFNLPKDIKFDNDGNMFVADYSNHCIRMVSPDGIVTTVAGQPNNAGYRDGGPIESQFREPWGVAVNEQGDIYIADFGNKRIRKLVIE</sequence>